<organism evidence="3 4">
    <name type="scientific">Blepharisma stoltei</name>
    <dbReference type="NCBI Taxonomy" id="1481888"/>
    <lineage>
        <taxon>Eukaryota</taxon>
        <taxon>Sar</taxon>
        <taxon>Alveolata</taxon>
        <taxon>Ciliophora</taxon>
        <taxon>Postciliodesmatophora</taxon>
        <taxon>Heterotrichea</taxon>
        <taxon>Heterotrichida</taxon>
        <taxon>Blepharismidae</taxon>
        <taxon>Blepharisma</taxon>
    </lineage>
</organism>
<comment type="caution">
    <text evidence="3">The sequence shown here is derived from an EMBL/GenBank/DDBJ whole genome shotgun (WGS) entry which is preliminary data.</text>
</comment>
<protein>
    <submittedName>
        <fullName evidence="3">Uncharacterized protein</fullName>
    </submittedName>
</protein>
<dbReference type="GO" id="GO:0005525">
    <property type="term" value="F:GTP binding"/>
    <property type="evidence" value="ECO:0007669"/>
    <property type="project" value="InterPro"/>
</dbReference>
<evidence type="ECO:0000313" key="3">
    <source>
        <dbReference type="EMBL" id="CAG9326388.1"/>
    </source>
</evidence>
<dbReference type="InterPro" id="IPR027417">
    <property type="entry name" value="P-loop_NTPase"/>
</dbReference>
<dbReference type="SUPFAM" id="SSF52540">
    <property type="entry name" value="P-loop containing nucleoside triphosphate hydrolases"/>
    <property type="match status" value="1"/>
</dbReference>
<reference evidence="3" key="1">
    <citation type="submission" date="2021-09" db="EMBL/GenBank/DDBJ databases">
        <authorList>
            <consortium name="AG Swart"/>
            <person name="Singh M."/>
            <person name="Singh A."/>
            <person name="Seah K."/>
            <person name="Emmerich C."/>
        </authorList>
    </citation>
    <scope>NUCLEOTIDE SEQUENCE</scope>
    <source>
        <strain evidence="3">ATCC30299</strain>
    </source>
</reference>
<dbReference type="Proteomes" id="UP001162131">
    <property type="component" value="Unassembled WGS sequence"/>
</dbReference>
<proteinExistence type="inferred from homology"/>
<dbReference type="SMART" id="SM00175">
    <property type="entry name" value="RAB"/>
    <property type="match status" value="1"/>
</dbReference>
<accession>A0AAU9JXG1</accession>
<dbReference type="NCBIfam" id="TIGR00231">
    <property type="entry name" value="small_GTP"/>
    <property type="match status" value="1"/>
</dbReference>
<comment type="similarity">
    <text evidence="1">Belongs to the small GTPase superfamily. Rab family.</text>
</comment>
<name>A0AAU9JXG1_9CILI</name>
<gene>
    <name evidence="3" type="ORF">BSTOLATCC_MIC40815</name>
</gene>
<dbReference type="InterPro" id="IPR001806">
    <property type="entry name" value="Small_GTPase"/>
</dbReference>
<feature type="region of interest" description="Disordered" evidence="2">
    <location>
        <begin position="111"/>
        <end position="142"/>
    </location>
</feature>
<dbReference type="InterPro" id="IPR005225">
    <property type="entry name" value="Small_GTP-bd"/>
</dbReference>
<dbReference type="Pfam" id="PF00071">
    <property type="entry name" value="Ras"/>
    <property type="match status" value="1"/>
</dbReference>
<dbReference type="AlphaFoldDB" id="A0AAU9JXG1"/>
<dbReference type="PROSITE" id="PS51419">
    <property type="entry name" value="RAB"/>
    <property type="match status" value="1"/>
</dbReference>
<dbReference type="PRINTS" id="PR00449">
    <property type="entry name" value="RASTRNSFRMNG"/>
</dbReference>
<evidence type="ECO:0000313" key="4">
    <source>
        <dbReference type="Proteomes" id="UP001162131"/>
    </source>
</evidence>
<evidence type="ECO:0000256" key="2">
    <source>
        <dbReference type="SAM" id="MobiDB-lite"/>
    </source>
</evidence>
<keyword evidence="4" id="KW-1185">Reference proteome</keyword>
<dbReference type="InterPro" id="IPR050209">
    <property type="entry name" value="Rab_GTPases_membrane_traffic"/>
</dbReference>
<sequence>MGESCQDCKTMEASFICVCLERHLCDNCLLTHISSSEGNEHRPVSLTHPLLTLLLEASEDADNAEECIIHSHENIKHSKIETQVQKLQKFKERTNSLVDSKIQKLRAELELEPNEEQNSSESSEEIPTLHIPPTKTPVPPIEVKPRPLSSFSSILKEDASRQRFSTRPSSRIHFLSTSPVFDENNTSLQIEELRSTPKSWMKPNESKNDIFKSLEITRKEPSHLHTTKFSMSEKKNLDVQANLFSKSWSSSKSSYKVILIGDRGVGKTTLLSTFMANHGGYTRKPGIGYASRMVNFIENSIEANVWDISTSNNFSAINKSCMYGAYGGLLLFDLTREITFFGIEKRLEEFAKESNPLSVIILVGTRLDVTTHNPRSRFISFERGQEFAKNNGALYDEICCQNPDHVNELLKRLMREIYRRKIYKSN</sequence>
<dbReference type="EMBL" id="CAJZBQ010000040">
    <property type="protein sequence ID" value="CAG9326388.1"/>
    <property type="molecule type" value="Genomic_DNA"/>
</dbReference>
<dbReference type="SMART" id="SM00173">
    <property type="entry name" value="RAS"/>
    <property type="match status" value="1"/>
</dbReference>
<dbReference type="GO" id="GO:0003924">
    <property type="term" value="F:GTPase activity"/>
    <property type="evidence" value="ECO:0007669"/>
    <property type="project" value="InterPro"/>
</dbReference>
<dbReference type="Gene3D" id="3.40.50.300">
    <property type="entry name" value="P-loop containing nucleotide triphosphate hydrolases"/>
    <property type="match status" value="1"/>
</dbReference>
<evidence type="ECO:0000256" key="1">
    <source>
        <dbReference type="ARBA" id="ARBA00006270"/>
    </source>
</evidence>
<dbReference type="PANTHER" id="PTHR47979">
    <property type="entry name" value="DRAB11-RELATED"/>
    <property type="match status" value="1"/>
</dbReference>